<organism evidence="1 2">
    <name type="scientific">Microdochium bolleyi</name>
    <dbReference type="NCBI Taxonomy" id="196109"/>
    <lineage>
        <taxon>Eukaryota</taxon>
        <taxon>Fungi</taxon>
        <taxon>Dikarya</taxon>
        <taxon>Ascomycota</taxon>
        <taxon>Pezizomycotina</taxon>
        <taxon>Sordariomycetes</taxon>
        <taxon>Xylariomycetidae</taxon>
        <taxon>Xylariales</taxon>
        <taxon>Microdochiaceae</taxon>
        <taxon>Microdochium</taxon>
    </lineage>
</organism>
<reference evidence="2" key="1">
    <citation type="submission" date="2016-02" db="EMBL/GenBank/DDBJ databases">
        <title>Draft genome sequence of Microdochium bolleyi, a fungal endophyte of beachgrass.</title>
        <authorList>
            <consortium name="DOE Joint Genome Institute"/>
            <person name="David A.S."/>
            <person name="May G."/>
            <person name="Haridas S."/>
            <person name="Lim J."/>
            <person name="Wang M."/>
            <person name="Labutti K."/>
            <person name="Lipzen A."/>
            <person name="Barry K."/>
            <person name="Grigoriev I.V."/>
        </authorList>
    </citation>
    <scope>NUCLEOTIDE SEQUENCE [LARGE SCALE GENOMIC DNA]</scope>
    <source>
        <strain evidence="2">J235TASD1</strain>
    </source>
</reference>
<evidence type="ECO:0000313" key="1">
    <source>
        <dbReference type="EMBL" id="KXJ90298.1"/>
    </source>
</evidence>
<dbReference type="EMBL" id="KQ964253">
    <property type="protein sequence ID" value="KXJ90298.1"/>
    <property type="molecule type" value="Genomic_DNA"/>
</dbReference>
<sequence>MPALAREQSQNKMINTVLPRLRYSYIAPSRTPASQCWGLYWRRVSIDCGSLGLAWTKSYDQQRPVAILYDGV</sequence>
<name>A0A136IZG6_9PEZI</name>
<dbReference type="Proteomes" id="UP000070501">
    <property type="component" value="Unassembled WGS sequence"/>
</dbReference>
<evidence type="ECO:0000313" key="2">
    <source>
        <dbReference type="Proteomes" id="UP000070501"/>
    </source>
</evidence>
<dbReference type="InParanoid" id="A0A136IZG6"/>
<dbReference type="AlphaFoldDB" id="A0A136IZG6"/>
<gene>
    <name evidence="1" type="ORF">Micbo1qcDRAFT_164840</name>
</gene>
<keyword evidence="2" id="KW-1185">Reference proteome</keyword>
<accession>A0A136IZG6</accession>
<proteinExistence type="predicted"/>
<protein>
    <submittedName>
        <fullName evidence="1">Uncharacterized protein</fullName>
    </submittedName>
</protein>